<dbReference type="Pfam" id="PF07394">
    <property type="entry name" value="DUF1501"/>
    <property type="match status" value="1"/>
</dbReference>
<name>B9XJG1_PEDPL</name>
<gene>
    <name evidence="1" type="ORF">Cflav_PD3081</name>
</gene>
<dbReference type="OrthoDB" id="9779968at2"/>
<dbReference type="RefSeq" id="WP_007415954.1">
    <property type="nucleotide sequence ID" value="NZ_ABOX02000021.1"/>
</dbReference>
<dbReference type="STRING" id="320771.Cflav_PD3081"/>
<organism evidence="1 2">
    <name type="scientific">Pedosphaera parvula (strain Ellin514)</name>
    <dbReference type="NCBI Taxonomy" id="320771"/>
    <lineage>
        <taxon>Bacteria</taxon>
        <taxon>Pseudomonadati</taxon>
        <taxon>Verrucomicrobiota</taxon>
        <taxon>Pedosphaerae</taxon>
        <taxon>Pedosphaerales</taxon>
        <taxon>Pedosphaeraceae</taxon>
        <taxon>Pedosphaera</taxon>
    </lineage>
</organism>
<evidence type="ECO:0008006" key="3">
    <source>
        <dbReference type="Google" id="ProtNLM"/>
    </source>
</evidence>
<proteinExistence type="predicted"/>
<accession>B9XJG1</accession>
<reference evidence="1 2" key="1">
    <citation type="journal article" date="2011" name="J. Bacteriol.">
        <title>Genome sequence of 'Pedosphaera parvula' Ellin514, an aerobic Verrucomicrobial isolate from pasture soil.</title>
        <authorList>
            <person name="Kant R."/>
            <person name="van Passel M.W."/>
            <person name="Sangwan P."/>
            <person name="Palva A."/>
            <person name="Lucas S."/>
            <person name="Copeland A."/>
            <person name="Lapidus A."/>
            <person name="Glavina Del Rio T."/>
            <person name="Dalin E."/>
            <person name="Tice H."/>
            <person name="Bruce D."/>
            <person name="Goodwin L."/>
            <person name="Pitluck S."/>
            <person name="Chertkov O."/>
            <person name="Larimer F.W."/>
            <person name="Land M.L."/>
            <person name="Hauser L."/>
            <person name="Brettin T.S."/>
            <person name="Detter J.C."/>
            <person name="Han S."/>
            <person name="de Vos W.M."/>
            <person name="Janssen P.H."/>
            <person name="Smidt H."/>
        </authorList>
    </citation>
    <scope>NUCLEOTIDE SEQUENCE [LARGE SCALE GENOMIC DNA]</scope>
    <source>
        <strain evidence="1 2">Ellin514</strain>
    </source>
</reference>
<sequence>MQHFHVLTRRGFLDRSFKIGLGVALSTLTDIPLVVKRALAEGNIGLNGKKLIFIFLRGANDGLNAVIPAQDPAYIYNRPNIGIPLDSSSYTQSGPCGFSTTGTANPTFSAADTALNLGNQFAALHPSLRFLAPVYNAGDLALIHRVAYPNQNRSHFDSQNFWESAAPNNNLVKDGIFYRAMVQSGLASSAPLTGVSIQSALPFSLRGSAAAMTNLTDPTRYNLLGVPNTTQGNYKADKAIYASDQFSFPDKLDRDLLNLQYKNMTDTLAIFAGIDFSETGNTFVDNTSGGTDGDAPYYLFPTQNQKNGGAYMNGRTNDTTKYVVDTSAYSLFLNLKAAALILNKTDAIVAGTEYGSFDLHQTQGGVVGSHAKLLKTIGWAMYALQNYFTTYGRGNNAPSSSAKVNWNDVVVVTLSEFGRTTIQNGSAGTDHAEAGVMFVAGGGVKGYNKGNPSGVFGCSPTDSFNGISNLGWAPATSASAQNGSMFGASGRYLKRAVDYRSILGKLIRDHLGATQNQLNQIIPGYAVAGERLLSGGTSSIDGVPIFGELPII</sequence>
<comment type="caution">
    <text evidence="1">The sequence shown here is derived from an EMBL/GenBank/DDBJ whole genome shotgun (WGS) entry which is preliminary data.</text>
</comment>
<dbReference type="InterPro" id="IPR006311">
    <property type="entry name" value="TAT_signal"/>
</dbReference>
<dbReference type="AlphaFoldDB" id="B9XJG1"/>
<dbReference type="InterPro" id="IPR010869">
    <property type="entry name" value="DUF1501"/>
</dbReference>
<keyword evidence="2" id="KW-1185">Reference proteome</keyword>
<protein>
    <recommendedName>
        <fullName evidence="3">DUF1501 domain-containing protein</fullName>
    </recommendedName>
</protein>
<evidence type="ECO:0000313" key="2">
    <source>
        <dbReference type="Proteomes" id="UP000003688"/>
    </source>
</evidence>
<dbReference type="Proteomes" id="UP000003688">
    <property type="component" value="Unassembled WGS sequence"/>
</dbReference>
<evidence type="ECO:0000313" key="1">
    <source>
        <dbReference type="EMBL" id="EEF60022.1"/>
    </source>
</evidence>
<dbReference type="EMBL" id="ABOX02000021">
    <property type="protein sequence ID" value="EEF60022.1"/>
    <property type="molecule type" value="Genomic_DNA"/>
</dbReference>
<dbReference type="PROSITE" id="PS51318">
    <property type="entry name" value="TAT"/>
    <property type="match status" value="1"/>
</dbReference>